<dbReference type="GO" id="GO:0005524">
    <property type="term" value="F:ATP binding"/>
    <property type="evidence" value="ECO:0007669"/>
    <property type="project" value="UniProtKB-UniRule"/>
</dbReference>
<protein>
    <submittedName>
        <fullName evidence="10">Methylcrotonoyl-CoA carboxylase subunit alpha, mitochondrial</fullName>
    </submittedName>
</protein>
<evidence type="ECO:0000259" key="8">
    <source>
        <dbReference type="PROSITE" id="PS50975"/>
    </source>
</evidence>
<dbReference type="Gene3D" id="2.40.50.100">
    <property type="match status" value="1"/>
</dbReference>
<sequence>MSAFLLSANRAALRMRWGTSVNPITARPFRWYSTEIERKPLFDKILIANRGEIACRVMRTAKKLGIKTVAVYSDADRNALHVKMADEAYNIGPAPSAESYLKVDKIIEVAKKAGAQAIHPGYGFLSENSDFADRLAKENITFIGPPASAIVSMGSKSESKYIMEAAKVPVVPGYHGANQDVAFLKAEAERIGYPVLIKAVKGGGGKGMRIVEKPEDFEMMLESSRREAIKSFSDDKVLVEKYLVTPRHVEVQVFADTHGNAVYLFERDCSVQRRHQKILEEAPAPGLSEELRKDLGEKAVAAAKAVNYVGAGTVEHPITEMITGTDLVQWQLEVASGNRLPKLQEDLKKDGWAFEARIYAENPSNNFMPDVGPLIHVQTPEASDSVRLETGFLQGDEISVHYDPMIAKLVVHGEDRTAALRILRKALSEYEIVGLNTNIEFLKTLASHPAFIAGEVETGFIQKYHDTMFPPAPALNPATVAQASLALLLKEIEASKVAAVAAKDGASPFTMNPGLRLNMTSGASFAFKLQEQEVKVSVEMNHDDGTYNVKVETPNQTTVFEKVLAKLSGEHSLLSEIASQKHKTSVIHAGDKVHVFTEDEGKVTLEVPKPKFLSMGKEEKAGSVRTPMPCKISNVMCKPGDKVAKGQPLVILEAMKMEHVIKSPVDGIISEVFFNVGELVAENKSLIAFEDEEAKKDA</sequence>
<dbReference type="FunFam" id="2.40.50.100:FF:000003">
    <property type="entry name" value="Acetyl-CoA carboxylase biotin carboxyl carrier protein"/>
    <property type="match status" value="1"/>
</dbReference>
<evidence type="ECO:0000256" key="5">
    <source>
        <dbReference type="ARBA" id="ARBA00023267"/>
    </source>
</evidence>
<dbReference type="PROSITE" id="PS50975">
    <property type="entry name" value="ATP_GRASP"/>
    <property type="match status" value="1"/>
</dbReference>
<dbReference type="InterPro" id="IPR000089">
    <property type="entry name" value="Biotin_lipoyl"/>
</dbReference>
<dbReference type="SUPFAM" id="SSF56059">
    <property type="entry name" value="Glutathione synthetase ATP-binding domain-like"/>
    <property type="match status" value="1"/>
</dbReference>
<feature type="domain" description="Biotin carboxylation" evidence="9">
    <location>
        <begin position="41"/>
        <end position="466"/>
    </location>
</feature>
<dbReference type="SMART" id="SM00878">
    <property type="entry name" value="Biotin_carb_C"/>
    <property type="match status" value="1"/>
</dbReference>
<dbReference type="EMBL" id="JAAAJB010000523">
    <property type="protein sequence ID" value="KAG0254336.1"/>
    <property type="molecule type" value="Genomic_DNA"/>
</dbReference>
<dbReference type="SUPFAM" id="SSF51230">
    <property type="entry name" value="Single hybrid motif"/>
    <property type="match status" value="1"/>
</dbReference>
<dbReference type="PROSITE" id="PS00188">
    <property type="entry name" value="BIOTIN"/>
    <property type="match status" value="1"/>
</dbReference>
<evidence type="ECO:0000313" key="11">
    <source>
        <dbReference type="Proteomes" id="UP000807716"/>
    </source>
</evidence>
<dbReference type="FunFam" id="3.30.1490.20:FF:000003">
    <property type="entry name" value="acetyl-CoA carboxylase isoform X1"/>
    <property type="match status" value="1"/>
</dbReference>
<accession>A0A9P6PXR1</accession>
<evidence type="ECO:0000256" key="3">
    <source>
        <dbReference type="ARBA" id="ARBA00022741"/>
    </source>
</evidence>
<dbReference type="OrthoDB" id="196847at2759"/>
<dbReference type="InterPro" id="IPR001882">
    <property type="entry name" value="Biotin_BS"/>
</dbReference>
<dbReference type="Pfam" id="PF21139">
    <property type="entry name" value="BT_MCC_alpha"/>
    <property type="match status" value="1"/>
</dbReference>
<dbReference type="PANTHER" id="PTHR18866:SF33">
    <property type="entry name" value="METHYLCROTONOYL-COA CARBOXYLASE SUBUNIT ALPHA, MITOCHONDRIAL-RELATED"/>
    <property type="match status" value="1"/>
</dbReference>
<gene>
    <name evidence="10" type="primary">MCCC1</name>
    <name evidence="10" type="ORF">DFQ27_006912</name>
</gene>
<dbReference type="InterPro" id="IPR005482">
    <property type="entry name" value="Biotin_COase_C"/>
</dbReference>
<dbReference type="AlphaFoldDB" id="A0A9P6PXR1"/>
<evidence type="ECO:0000256" key="2">
    <source>
        <dbReference type="ARBA" id="ARBA00022598"/>
    </source>
</evidence>
<dbReference type="InterPro" id="IPR005479">
    <property type="entry name" value="CPAse_ATP-bd"/>
</dbReference>
<evidence type="ECO:0000256" key="1">
    <source>
        <dbReference type="ARBA" id="ARBA00001953"/>
    </source>
</evidence>
<keyword evidence="11" id="KW-1185">Reference proteome</keyword>
<dbReference type="GO" id="GO:0004485">
    <property type="term" value="F:methylcrotonoyl-CoA carboxylase activity"/>
    <property type="evidence" value="ECO:0007669"/>
    <property type="project" value="TreeGrafter"/>
</dbReference>
<dbReference type="SUPFAM" id="SSF52440">
    <property type="entry name" value="PreATP-grasp domain"/>
    <property type="match status" value="1"/>
</dbReference>
<dbReference type="PROSITE" id="PS50979">
    <property type="entry name" value="BC"/>
    <property type="match status" value="1"/>
</dbReference>
<dbReference type="GO" id="GO:0005739">
    <property type="term" value="C:mitochondrion"/>
    <property type="evidence" value="ECO:0007669"/>
    <property type="project" value="TreeGrafter"/>
</dbReference>
<keyword evidence="5" id="KW-0092">Biotin</keyword>
<feature type="domain" description="ATP-grasp" evidence="8">
    <location>
        <begin position="160"/>
        <end position="360"/>
    </location>
</feature>
<dbReference type="SUPFAM" id="SSF51246">
    <property type="entry name" value="Rudiment single hybrid motif"/>
    <property type="match status" value="1"/>
</dbReference>
<keyword evidence="4 6" id="KW-0067">ATP-binding</keyword>
<proteinExistence type="predicted"/>
<dbReference type="InterPro" id="IPR005481">
    <property type="entry name" value="BC-like_N"/>
</dbReference>
<feature type="domain" description="Lipoyl-binding" evidence="7">
    <location>
        <begin position="602"/>
        <end position="690"/>
    </location>
</feature>
<dbReference type="InterPro" id="IPR011761">
    <property type="entry name" value="ATP-grasp"/>
</dbReference>
<dbReference type="PROSITE" id="PS50968">
    <property type="entry name" value="BIOTINYL_LIPOYL"/>
    <property type="match status" value="1"/>
</dbReference>
<dbReference type="Pfam" id="PF00289">
    <property type="entry name" value="Biotin_carb_N"/>
    <property type="match status" value="1"/>
</dbReference>
<dbReference type="PANTHER" id="PTHR18866">
    <property type="entry name" value="CARBOXYLASE:PYRUVATE/ACETYL-COA/PROPIONYL-COA CARBOXYLASE"/>
    <property type="match status" value="1"/>
</dbReference>
<dbReference type="InterPro" id="IPR016185">
    <property type="entry name" value="PreATP-grasp_dom_sf"/>
</dbReference>
<dbReference type="InterPro" id="IPR011054">
    <property type="entry name" value="Rudment_hybrid_motif"/>
</dbReference>
<comment type="caution">
    <text evidence="10">The sequence shown here is derived from an EMBL/GenBank/DDBJ whole genome shotgun (WGS) entry which is preliminary data.</text>
</comment>
<dbReference type="Gene3D" id="3.30.700.40">
    <property type="match status" value="1"/>
</dbReference>
<dbReference type="InterPro" id="IPR011053">
    <property type="entry name" value="Single_hybrid_motif"/>
</dbReference>
<dbReference type="InterPro" id="IPR011764">
    <property type="entry name" value="Biotin_carboxylation_dom"/>
</dbReference>
<evidence type="ECO:0000256" key="6">
    <source>
        <dbReference type="PROSITE-ProRule" id="PRU00409"/>
    </source>
</evidence>
<evidence type="ECO:0000259" key="7">
    <source>
        <dbReference type="PROSITE" id="PS50968"/>
    </source>
</evidence>
<dbReference type="FunFam" id="3.40.50.20:FF:000010">
    <property type="entry name" value="Propionyl-CoA carboxylase subunit alpha"/>
    <property type="match status" value="1"/>
</dbReference>
<dbReference type="Pfam" id="PF00364">
    <property type="entry name" value="Biotin_lipoyl"/>
    <property type="match status" value="1"/>
</dbReference>
<organism evidence="10 11">
    <name type="scientific">Actinomortierella ambigua</name>
    <dbReference type="NCBI Taxonomy" id="1343610"/>
    <lineage>
        <taxon>Eukaryota</taxon>
        <taxon>Fungi</taxon>
        <taxon>Fungi incertae sedis</taxon>
        <taxon>Mucoromycota</taxon>
        <taxon>Mortierellomycotina</taxon>
        <taxon>Mortierellomycetes</taxon>
        <taxon>Mortierellales</taxon>
        <taxon>Mortierellaceae</taxon>
        <taxon>Actinomortierella</taxon>
    </lineage>
</organism>
<dbReference type="Pfam" id="PF02786">
    <property type="entry name" value="CPSase_L_D2"/>
    <property type="match status" value="1"/>
</dbReference>
<name>A0A9P6PXR1_9FUNG</name>
<reference evidence="10" key="1">
    <citation type="journal article" date="2020" name="Fungal Divers.">
        <title>Resolving the Mortierellaceae phylogeny through synthesis of multi-gene phylogenetics and phylogenomics.</title>
        <authorList>
            <person name="Vandepol N."/>
            <person name="Liber J."/>
            <person name="Desiro A."/>
            <person name="Na H."/>
            <person name="Kennedy M."/>
            <person name="Barry K."/>
            <person name="Grigoriev I.V."/>
            <person name="Miller A.N."/>
            <person name="O'Donnell K."/>
            <person name="Stajich J.E."/>
            <person name="Bonito G."/>
        </authorList>
    </citation>
    <scope>NUCLEOTIDE SEQUENCE</scope>
    <source>
        <strain evidence="10">BC1065</strain>
    </source>
</reference>
<dbReference type="Proteomes" id="UP000807716">
    <property type="component" value="Unassembled WGS sequence"/>
</dbReference>
<keyword evidence="2" id="KW-0436">Ligase</keyword>
<evidence type="ECO:0000256" key="4">
    <source>
        <dbReference type="ARBA" id="ARBA00022840"/>
    </source>
</evidence>
<dbReference type="GO" id="GO:0046872">
    <property type="term" value="F:metal ion binding"/>
    <property type="evidence" value="ECO:0007669"/>
    <property type="project" value="InterPro"/>
</dbReference>
<dbReference type="Pfam" id="PF02785">
    <property type="entry name" value="Biotin_carb_C"/>
    <property type="match status" value="1"/>
</dbReference>
<dbReference type="CDD" id="cd06850">
    <property type="entry name" value="biotinyl_domain"/>
    <property type="match status" value="1"/>
</dbReference>
<dbReference type="InterPro" id="IPR048429">
    <property type="entry name" value="MCC_alpha_BT"/>
</dbReference>
<comment type="cofactor">
    <cofactor evidence="1">
        <name>biotin</name>
        <dbReference type="ChEBI" id="CHEBI:57586"/>
    </cofactor>
</comment>
<dbReference type="Gene3D" id="3.30.470.20">
    <property type="entry name" value="ATP-grasp fold, B domain"/>
    <property type="match status" value="2"/>
</dbReference>
<evidence type="ECO:0000313" key="10">
    <source>
        <dbReference type="EMBL" id="KAG0254336.1"/>
    </source>
</evidence>
<evidence type="ECO:0000259" key="9">
    <source>
        <dbReference type="PROSITE" id="PS50979"/>
    </source>
</evidence>
<keyword evidence="3 6" id="KW-0547">Nucleotide-binding</keyword>
<dbReference type="InterPro" id="IPR050856">
    <property type="entry name" value="Biotin_carboxylase_complex"/>
</dbReference>